<evidence type="ECO:0000256" key="4">
    <source>
        <dbReference type="ARBA" id="ARBA00023082"/>
    </source>
</evidence>
<dbReference type="InterPro" id="IPR013325">
    <property type="entry name" value="RNA_pol_sigma_r2"/>
</dbReference>
<evidence type="ECO:0000256" key="2">
    <source>
        <dbReference type="ARBA" id="ARBA00011344"/>
    </source>
</evidence>
<dbReference type="InterPro" id="IPR013324">
    <property type="entry name" value="RNA_pol_sigma_r3/r4-like"/>
</dbReference>
<dbReference type="InterPro" id="IPR007627">
    <property type="entry name" value="RNA_pol_sigma70_r2"/>
</dbReference>
<accession>A0A6J4NQE9</accession>
<name>A0A6J4NQE9_9ACTN</name>
<reference evidence="9" key="1">
    <citation type="submission" date="2020-02" db="EMBL/GenBank/DDBJ databases">
        <authorList>
            <person name="Meier V. D."/>
        </authorList>
    </citation>
    <scope>NUCLEOTIDE SEQUENCE</scope>
    <source>
        <strain evidence="9">AVDCRST_MAG03</strain>
    </source>
</reference>
<dbReference type="Pfam" id="PF08281">
    <property type="entry name" value="Sigma70_r4_2"/>
    <property type="match status" value="1"/>
</dbReference>
<dbReference type="InterPro" id="IPR036388">
    <property type="entry name" value="WH-like_DNA-bd_sf"/>
</dbReference>
<dbReference type="AlphaFoldDB" id="A0A6J4NQE9"/>
<feature type="domain" description="RNA polymerase sigma-70 region 2" evidence="7">
    <location>
        <begin position="27"/>
        <end position="92"/>
    </location>
</feature>
<dbReference type="GO" id="GO:0016987">
    <property type="term" value="F:sigma factor activity"/>
    <property type="evidence" value="ECO:0007669"/>
    <property type="project" value="UniProtKB-KW"/>
</dbReference>
<evidence type="ECO:0000256" key="5">
    <source>
        <dbReference type="ARBA" id="ARBA00023125"/>
    </source>
</evidence>
<dbReference type="InterPro" id="IPR014284">
    <property type="entry name" value="RNA_pol_sigma-70_dom"/>
</dbReference>
<keyword evidence="3" id="KW-0805">Transcription regulation</keyword>
<dbReference type="PANTHER" id="PTHR43133">
    <property type="entry name" value="RNA POLYMERASE ECF-TYPE SIGMA FACTO"/>
    <property type="match status" value="1"/>
</dbReference>
<evidence type="ECO:0000256" key="1">
    <source>
        <dbReference type="ARBA" id="ARBA00010641"/>
    </source>
</evidence>
<keyword evidence="6" id="KW-0804">Transcription</keyword>
<keyword evidence="5" id="KW-0238">DNA-binding</keyword>
<dbReference type="Gene3D" id="1.10.1740.10">
    <property type="match status" value="1"/>
</dbReference>
<keyword evidence="4" id="KW-0731">Sigma factor</keyword>
<dbReference type="Gene3D" id="1.10.10.10">
    <property type="entry name" value="Winged helix-like DNA-binding domain superfamily/Winged helix DNA-binding domain"/>
    <property type="match status" value="1"/>
</dbReference>
<dbReference type="InterPro" id="IPR032710">
    <property type="entry name" value="NTF2-like_dom_sf"/>
</dbReference>
<dbReference type="NCBIfam" id="TIGR02937">
    <property type="entry name" value="sigma70-ECF"/>
    <property type="match status" value="1"/>
</dbReference>
<dbReference type="Gene3D" id="3.10.450.50">
    <property type="match status" value="1"/>
</dbReference>
<feature type="domain" description="RNA polymerase sigma factor 70 region 4 type 2" evidence="8">
    <location>
        <begin position="125"/>
        <end position="178"/>
    </location>
</feature>
<dbReference type="InterPro" id="IPR013249">
    <property type="entry name" value="RNA_pol_sigma70_r4_t2"/>
</dbReference>
<protein>
    <recommendedName>
        <fullName evidence="10">Sigma-70 family RNA polymerase sigma factor</fullName>
    </recommendedName>
</protein>
<proteinExistence type="inferred from homology"/>
<dbReference type="SUPFAM" id="SSF54427">
    <property type="entry name" value="NTF2-like"/>
    <property type="match status" value="1"/>
</dbReference>
<organism evidence="9">
    <name type="scientific">uncultured Rubrobacteraceae bacterium</name>
    <dbReference type="NCBI Taxonomy" id="349277"/>
    <lineage>
        <taxon>Bacteria</taxon>
        <taxon>Bacillati</taxon>
        <taxon>Actinomycetota</taxon>
        <taxon>Rubrobacteria</taxon>
        <taxon>Rubrobacterales</taxon>
        <taxon>Rubrobacteraceae</taxon>
        <taxon>environmental samples</taxon>
    </lineage>
</organism>
<sequence>MLRGQVAGDADLVRAAQGGDATSLGLLLERYRASLYGKAVGILGYGPQAEDAVHDTFVVALRKIDAVREPAAVGGWLHAILRNVCLMRLRAGQGEVLSNELYGGVDGDPSDPTGEAAIEQLAMREWVWTALSELPEVLRVTAMLRYFGSYTSYAEISAILGVPVGTVRSRLAQVKAKLAEALLETTGLAHAEAGRLTASTNRFFLELFAENNRAEITPASMDVYSKDAEILWTDGSSIRGRENLAAGFRSDQEAGVKIHLTNVLASRDIVVVEADFENPPEDPFHCPPAITQVYFYRRGRIQQIRFYYPARPNGED</sequence>
<dbReference type="SUPFAM" id="SSF88659">
    <property type="entry name" value="Sigma3 and sigma4 domains of RNA polymerase sigma factors"/>
    <property type="match status" value="1"/>
</dbReference>
<evidence type="ECO:0008006" key="10">
    <source>
        <dbReference type="Google" id="ProtNLM"/>
    </source>
</evidence>
<dbReference type="GO" id="GO:0006352">
    <property type="term" value="P:DNA-templated transcription initiation"/>
    <property type="evidence" value="ECO:0007669"/>
    <property type="project" value="InterPro"/>
</dbReference>
<gene>
    <name evidence="9" type="ORF">AVDCRST_MAG03-832</name>
</gene>
<evidence type="ECO:0000259" key="7">
    <source>
        <dbReference type="Pfam" id="PF04542"/>
    </source>
</evidence>
<comment type="subunit">
    <text evidence="2">Interacts transiently with the RNA polymerase catalytic core formed by RpoA, RpoB, RpoC and RpoZ (2 alpha, 1 beta, 1 beta' and 1 omega subunit) to form the RNA polymerase holoenzyme that can initiate transcription.</text>
</comment>
<dbReference type="Pfam" id="PF04542">
    <property type="entry name" value="Sigma70_r2"/>
    <property type="match status" value="1"/>
</dbReference>
<dbReference type="PANTHER" id="PTHR43133:SF8">
    <property type="entry name" value="RNA POLYMERASE SIGMA FACTOR HI_1459-RELATED"/>
    <property type="match status" value="1"/>
</dbReference>
<evidence type="ECO:0000256" key="3">
    <source>
        <dbReference type="ARBA" id="ARBA00023015"/>
    </source>
</evidence>
<evidence type="ECO:0000313" key="9">
    <source>
        <dbReference type="EMBL" id="CAA9394454.1"/>
    </source>
</evidence>
<evidence type="ECO:0000256" key="6">
    <source>
        <dbReference type="ARBA" id="ARBA00023163"/>
    </source>
</evidence>
<comment type="similarity">
    <text evidence="1">Belongs to the sigma-70 factor family. ECF subfamily.</text>
</comment>
<dbReference type="EMBL" id="CADCUT010000049">
    <property type="protein sequence ID" value="CAA9394454.1"/>
    <property type="molecule type" value="Genomic_DNA"/>
</dbReference>
<evidence type="ECO:0000259" key="8">
    <source>
        <dbReference type="Pfam" id="PF08281"/>
    </source>
</evidence>
<dbReference type="GO" id="GO:0003677">
    <property type="term" value="F:DNA binding"/>
    <property type="evidence" value="ECO:0007669"/>
    <property type="project" value="UniProtKB-KW"/>
</dbReference>
<dbReference type="InterPro" id="IPR039425">
    <property type="entry name" value="RNA_pol_sigma-70-like"/>
</dbReference>
<dbReference type="SUPFAM" id="SSF88946">
    <property type="entry name" value="Sigma2 domain of RNA polymerase sigma factors"/>
    <property type="match status" value="1"/>
</dbReference>
<dbReference type="CDD" id="cd06171">
    <property type="entry name" value="Sigma70_r4"/>
    <property type="match status" value="1"/>
</dbReference>